<dbReference type="Proteomes" id="UP000006882">
    <property type="component" value="Chromosome G5"/>
</dbReference>
<organism evidence="1 2">
    <name type="scientific">Prunus persica</name>
    <name type="common">Peach</name>
    <name type="synonym">Amygdalus persica</name>
    <dbReference type="NCBI Taxonomy" id="3760"/>
    <lineage>
        <taxon>Eukaryota</taxon>
        <taxon>Viridiplantae</taxon>
        <taxon>Streptophyta</taxon>
        <taxon>Embryophyta</taxon>
        <taxon>Tracheophyta</taxon>
        <taxon>Spermatophyta</taxon>
        <taxon>Magnoliopsida</taxon>
        <taxon>eudicotyledons</taxon>
        <taxon>Gunneridae</taxon>
        <taxon>Pentapetalae</taxon>
        <taxon>rosids</taxon>
        <taxon>fabids</taxon>
        <taxon>Rosales</taxon>
        <taxon>Rosaceae</taxon>
        <taxon>Amygdaloideae</taxon>
        <taxon>Amygdaleae</taxon>
        <taxon>Prunus</taxon>
    </lineage>
</organism>
<dbReference type="Gramene" id="ONI09343">
    <property type="protein sequence ID" value="ONI09343"/>
    <property type="gene ID" value="PRUPE_5G233400"/>
</dbReference>
<protein>
    <submittedName>
        <fullName evidence="1">Uncharacterized protein</fullName>
    </submittedName>
</protein>
<dbReference type="AlphaFoldDB" id="A0A251PCM5"/>
<keyword evidence="2" id="KW-1185">Reference proteome</keyword>
<sequence>MYKAWSSKACKIRLNTSNKTEAFQFRTCQTQLGLEKGKRQTDKQNCSILYGKEESFGWKKKGKRNPD</sequence>
<evidence type="ECO:0000313" key="2">
    <source>
        <dbReference type="Proteomes" id="UP000006882"/>
    </source>
</evidence>
<name>A0A251PCM5_PRUPE</name>
<evidence type="ECO:0000313" key="1">
    <source>
        <dbReference type="EMBL" id="ONI09343.1"/>
    </source>
</evidence>
<dbReference type="EMBL" id="CM007655">
    <property type="protein sequence ID" value="ONI09343.1"/>
    <property type="molecule type" value="Genomic_DNA"/>
</dbReference>
<gene>
    <name evidence="1" type="ORF">PRUPE_5G233400</name>
</gene>
<reference evidence="1 2" key="1">
    <citation type="journal article" date="2013" name="Nat. Genet.">
        <title>The high-quality draft genome of peach (Prunus persica) identifies unique patterns of genetic diversity, domestication and genome evolution.</title>
        <authorList>
            <consortium name="International Peach Genome Initiative"/>
            <person name="Verde I."/>
            <person name="Abbott A.G."/>
            <person name="Scalabrin S."/>
            <person name="Jung S."/>
            <person name="Shu S."/>
            <person name="Marroni F."/>
            <person name="Zhebentyayeva T."/>
            <person name="Dettori M.T."/>
            <person name="Grimwood J."/>
            <person name="Cattonaro F."/>
            <person name="Zuccolo A."/>
            <person name="Rossini L."/>
            <person name="Jenkins J."/>
            <person name="Vendramin E."/>
            <person name="Meisel L.A."/>
            <person name="Decroocq V."/>
            <person name="Sosinski B."/>
            <person name="Prochnik S."/>
            <person name="Mitros T."/>
            <person name="Policriti A."/>
            <person name="Cipriani G."/>
            <person name="Dondini L."/>
            <person name="Ficklin S."/>
            <person name="Goodstein D.M."/>
            <person name="Xuan P."/>
            <person name="Del Fabbro C."/>
            <person name="Aramini V."/>
            <person name="Copetti D."/>
            <person name="Gonzalez S."/>
            <person name="Horner D.S."/>
            <person name="Falchi R."/>
            <person name="Lucas S."/>
            <person name="Mica E."/>
            <person name="Maldonado J."/>
            <person name="Lazzari B."/>
            <person name="Bielenberg D."/>
            <person name="Pirona R."/>
            <person name="Miculan M."/>
            <person name="Barakat A."/>
            <person name="Testolin R."/>
            <person name="Stella A."/>
            <person name="Tartarini S."/>
            <person name="Tonutti P."/>
            <person name="Arus P."/>
            <person name="Orellana A."/>
            <person name="Wells C."/>
            <person name="Main D."/>
            <person name="Vizzotto G."/>
            <person name="Silva H."/>
            <person name="Salamini F."/>
            <person name="Schmutz J."/>
            <person name="Morgante M."/>
            <person name="Rokhsar D.S."/>
        </authorList>
    </citation>
    <scope>NUCLEOTIDE SEQUENCE [LARGE SCALE GENOMIC DNA]</scope>
    <source>
        <strain evidence="2">cv. Nemared</strain>
    </source>
</reference>
<proteinExistence type="predicted"/>
<accession>A0A251PCM5</accession>